<evidence type="ECO:0000256" key="10">
    <source>
        <dbReference type="ARBA" id="ARBA00022857"/>
    </source>
</evidence>
<evidence type="ECO:0000256" key="1">
    <source>
        <dbReference type="ARBA" id="ARBA00001974"/>
    </source>
</evidence>
<feature type="active site" evidence="17">
    <location>
        <position position="335"/>
    </location>
</feature>
<feature type="domain" description="FAD-binding PCMH-type" evidence="18">
    <location>
        <begin position="11"/>
        <end position="176"/>
    </location>
</feature>
<evidence type="ECO:0000256" key="4">
    <source>
        <dbReference type="ARBA" id="ARBA00004752"/>
    </source>
</evidence>
<dbReference type="PANTHER" id="PTHR21071">
    <property type="entry name" value="UDP-N-ACETYLENOLPYRUVOYLGLUCOSAMINE REDUCTASE"/>
    <property type="match status" value="1"/>
</dbReference>
<keyword evidence="14 17" id="KW-0131">Cell cycle</keyword>
<organism evidence="19 20">
    <name type="scientific">Actinospica acidithermotolerans</name>
    <dbReference type="NCBI Taxonomy" id="2828514"/>
    <lineage>
        <taxon>Bacteria</taxon>
        <taxon>Bacillati</taxon>
        <taxon>Actinomycetota</taxon>
        <taxon>Actinomycetes</taxon>
        <taxon>Catenulisporales</taxon>
        <taxon>Actinospicaceae</taxon>
        <taxon>Actinospica</taxon>
    </lineage>
</organism>
<dbReference type="Gene3D" id="3.30.43.10">
    <property type="entry name" value="Uridine Diphospho-n-acetylenolpyruvylglucosamine Reductase, domain 2"/>
    <property type="match status" value="1"/>
</dbReference>
<protein>
    <recommendedName>
        <fullName evidence="17">UDP-N-acetylenolpyruvoylglucosamine reductase</fullName>
        <ecNumber evidence="17">1.3.1.98</ecNumber>
    </recommendedName>
    <alternativeName>
        <fullName evidence="17">UDP-N-acetylmuramate dehydrogenase</fullName>
    </alternativeName>
</protein>
<evidence type="ECO:0000256" key="3">
    <source>
        <dbReference type="ARBA" id="ARBA00004496"/>
    </source>
</evidence>
<keyword evidence="13 17" id="KW-0560">Oxidoreductase</keyword>
<evidence type="ECO:0000256" key="7">
    <source>
        <dbReference type="ARBA" id="ARBA00022618"/>
    </source>
</evidence>
<keyword evidence="9 17" id="KW-0274">FAD</keyword>
<keyword evidence="7 17" id="KW-0132">Cell division</keyword>
<gene>
    <name evidence="17" type="primary">murB</name>
    <name evidence="19" type="ORF">KDK95_03725</name>
</gene>
<evidence type="ECO:0000256" key="14">
    <source>
        <dbReference type="ARBA" id="ARBA00023306"/>
    </source>
</evidence>
<comment type="similarity">
    <text evidence="5 17">Belongs to the MurB family.</text>
</comment>
<dbReference type="InterPro" id="IPR016169">
    <property type="entry name" value="FAD-bd_PCMH_sub2"/>
</dbReference>
<dbReference type="HAMAP" id="MF_00037">
    <property type="entry name" value="MurB"/>
    <property type="match status" value="1"/>
</dbReference>
<evidence type="ECO:0000256" key="17">
    <source>
        <dbReference type="HAMAP-Rule" id="MF_00037"/>
    </source>
</evidence>
<feature type="active site" description="Proton donor" evidence="17">
    <location>
        <position position="232"/>
    </location>
</feature>
<evidence type="ECO:0000256" key="16">
    <source>
        <dbReference type="ARBA" id="ARBA00048914"/>
    </source>
</evidence>
<dbReference type="GO" id="GO:0008762">
    <property type="term" value="F:UDP-N-acetylmuramate dehydrogenase activity"/>
    <property type="evidence" value="ECO:0007669"/>
    <property type="project" value="UniProtKB-UniRule"/>
</dbReference>
<dbReference type="GO" id="GO:0071555">
    <property type="term" value="P:cell wall organization"/>
    <property type="evidence" value="ECO:0007669"/>
    <property type="project" value="UniProtKB-KW"/>
</dbReference>
<evidence type="ECO:0000256" key="6">
    <source>
        <dbReference type="ARBA" id="ARBA00022490"/>
    </source>
</evidence>
<keyword evidence="20" id="KW-1185">Reference proteome</keyword>
<dbReference type="InterPro" id="IPR036318">
    <property type="entry name" value="FAD-bd_PCMH-like_sf"/>
</dbReference>
<dbReference type="GO" id="GO:0071949">
    <property type="term" value="F:FAD binding"/>
    <property type="evidence" value="ECO:0007669"/>
    <property type="project" value="InterPro"/>
</dbReference>
<comment type="catalytic activity">
    <reaction evidence="16 17">
        <text>UDP-N-acetyl-alpha-D-muramate + NADP(+) = UDP-N-acetyl-3-O-(1-carboxyvinyl)-alpha-D-glucosamine + NADPH + H(+)</text>
        <dbReference type="Rhea" id="RHEA:12248"/>
        <dbReference type="ChEBI" id="CHEBI:15378"/>
        <dbReference type="ChEBI" id="CHEBI:57783"/>
        <dbReference type="ChEBI" id="CHEBI:58349"/>
        <dbReference type="ChEBI" id="CHEBI:68483"/>
        <dbReference type="ChEBI" id="CHEBI:70757"/>
        <dbReference type="EC" id="1.3.1.98"/>
    </reaction>
</comment>
<evidence type="ECO:0000256" key="9">
    <source>
        <dbReference type="ARBA" id="ARBA00022827"/>
    </source>
</evidence>
<name>A0A941IFT8_9ACTN</name>
<dbReference type="Pfam" id="PF02873">
    <property type="entry name" value="MurB_C"/>
    <property type="match status" value="1"/>
</dbReference>
<keyword evidence="10 17" id="KW-0521">NADP</keyword>
<dbReference type="GO" id="GO:0005829">
    <property type="term" value="C:cytosol"/>
    <property type="evidence" value="ECO:0007669"/>
    <property type="project" value="TreeGrafter"/>
</dbReference>
<dbReference type="Gene3D" id="3.90.78.10">
    <property type="entry name" value="UDP-N-acetylenolpyruvoylglucosamine reductase, C-terminal domain"/>
    <property type="match status" value="1"/>
</dbReference>
<dbReference type="SUPFAM" id="SSF56194">
    <property type="entry name" value="Uridine diphospho-N-Acetylenolpyruvylglucosamine reductase, MurB, C-terminal domain"/>
    <property type="match status" value="1"/>
</dbReference>
<dbReference type="Proteomes" id="UP000676325">
    <property type="component" value="Unassembled WGS sequence"/>
</dbReference>
<dbReference type="NCBIfam" id="NF010478">
    <property type="entry name" value="PRK13903.1"/>
    <property type="match status" value="1"/>
</dbReference>
<evidence type="ECO:0000256" key="5">
    <source>
        <dbReference type="ARBA" id="ARBA00010485"/>
    </source>
</evidence>
<dbReference type="SUPFAM" id="SSF56176">
    <property type="entry name" value="FAD-binding/transporter-associated domain-like"/>
    <property type="match status" value="1"/>
</dbReference>
<evidence type="ECO:0000259" key="18">
    <source>
        <dbReference type="PROSITE" id="PS51387"/>
    </source>
</evidence>
<dbReference type="InterPro" id="IPR011601">
    <property type="entry name" value="MurB_C"/>
</dbReference>
<evidence type="ECO:0000256" key="8">
    <source>
        <dbReference type="ARBA" id="ARBA00022630"/>
    </source>
</evidence>
<feature type="active site" evidence="17">
    <location>
        <position position="154"/>
    </location>
</feature>
<evidence type="ECO:0000313" key="20">
    <source>
        <dbReference type="Proteomes" id="UP000676325"/>
    </source>
</evidence>
<comment type="cofactor">
    <cofactor evidence="1 17">
        <name>FAD</name>
        <dbReference type="ChEBI" id="CHEBI:57692"/>
    </cofactor>
</comment>
<dbReference type="GO" id="GO:0009252">
    <property type="term" value="P:peptidoglycan biosynthetic process"/>
    <property type="evidence" value="ECO:0007669"/>
    <property type="project" value="UniProtKB-UniRule"/>
</dbReference>
<dbReference type="Pfam" id="PF01565">
    <property type="entry name" value="FAD_binding_4"/>
    <property type="match status" value="1"/>
</dbReference>
<proteinExistence type="inferred from homology"/>
<comment type="subcellular location">
    <subcellularLocation>
        <location evidence="3 17">Cytoplasm</location>
    </subcellularLocation>
</comment>
<evidence type="ECO:0000256" key="15">
    <source>
        <dbReference type="ARBA" id="ARBA00023316"/>
    </source>
</evidence>
<dbReference type="PROSITE" id="PS51387">
    <property type="entry name" value="FAD_PCMH"/>
    <property type="match status" value="1"/>
</dbReference>
<dbReference type="InterPro" id="IPR016167">
    <property type="entry name" value="FAD-bd_PCMH_sub1"/>
</dbReference>
<keyword evidence="8 17" id="KW-0285">Flavoprotein</keyword>
<dbReference type="Gene3D" id="3.30.465.10">
    <property type="match status" value="1"/>
</dbReference>
<comment type="pathway">
    <text evidence="4 17">Cell wall biogenesis; peptidoglycan biosynthesis.</text>
</comment>
<dbReference type="InterPro" id="IPR003170">
    <property type="entry name" value="MurB"/>
</dbReference>
<comment type="function">
    <text evidence="2 17">Cell wall formation.</text>
</comment>
<sequence>MELSGLTTLRLGGPAGHYFEADSEQTLIAAVKDAEGHGEPLLILGGGSNLVVADEGYPGSVVRVGLRGVTARDGLLSVAAGEVWDEVAARSVAEGLAGIECLSGIPGLAGATPIQNVGAYGQDVSQTVVMVDAYDRATGTMTVLDRSDCRFSYRHSAFKGNARYVVTAVHFQLEDLGGLSKPVMFRDVADALGIEIGGRAPLAEVREAVLAQRRRRGMLLDEADHDTWSAGSFFTNPILTPDQHAEFERRCAAAGIEARPTAYPEADGRLKISAAWLIEHAGFGKGYGSGPVTLSTKHTLALTNRGGASTGDLLKLATEVRDGVSARFGVGLVPEPVFAAPLTW</sequence>
<evidence type="ECO:0000313" key="19">
    <source>
        <dbReference type="EMBL" id="MBR7825404.1"/>
    </source>
</evidence>
<keyword evidence="12 17" id="KW-0573">Peptidoglycan synthesis</keyword>
<keyword evidence="6 17" id="KW-0963">Cytoplasm</keyword>
<evidence type="ECO:0000256" key="2">
    <source>
        <dbReference type="ARBA" id="ARBA00003921"/>
    </source>
</evidence>
<evidence type="ECO:0000256" key="13">
    <source>
        <dbReference type="ARBA" id="ARBA00023002"/>
    </source>
</evidence>
<dbReference type="PANTHER" id="PTHR21071:SF4">
    <property type="entry name" value="UDP-N-ACETYLENOLPYRUVOYLGLUCOSAMINE REDUCTASE"/>
    <property type="match status" value="1"/>
</dbReference>
<evidence type="ECO:0000256" key="12">
    <source>
        <dbReference type="ARBA" id="ARBA00022984"/>
    </source>
</evidence>
<accession>A0A941IFT8</accession>
<dbReference type="EMBL" id="JAGSOH010000005">
    <property type="protein sequence ID" value="MBR7825404.1"/>
    <property type="molecule type" value="Genomic_DNA"/>
</dbReference>
<dbReference type="AlphaFoldDB" id="A0A941IFT8"/>
<dbReference type="InterPro" id="IPR016166">
    <property type="entry name" value="FAD-bd_PCMH"/>
</dbReference>
<comment type="caution">
    <text evidence="19">The sequence shown here is derived from an EMBL/GenBank/DDBJ whole genome shotgun (WGS) entry which is preliminary data.</text>
</comment>
<evidence type="ECO:0000256" key="11">
    <source>
        <dbReference type="ARBA" id="ARBA00022960"/>
    </source>
</evidence>
<dbReference type="GO" id="GO:0051301">
    <property type="term" value="P:cell division"/>
    <property type="evidence" value="ECO:0007669"/>
    <property type="project" value="UniProtKB-KW"/>
</dbReference>
<dbReference type="GO" id="GO:0008360">
    <property type="term" value="P:regulation of cell shape"/>
    <property type="evidence" value="ECO:0007669"/>
    <property type="project" value="UniProtKB-KW"/>
</dbReference>
<dbReference type="InterPro" id="IPR006094">
    <property type="entry name" value="Oxid_FAD_bind_N"/>
</dbReference>
<dbReference type="NCBIfam" id="TIGR00179">
    <property type="entry name" value="murB"/>
    <property type="match status" value="1"/>
</dbReference>
<keyword evidence="11 17" id="KW-0133">Cell shape</keyword>
<reference evidence="19" key="1">
    <citation type="submission" date="2021-04" db="EMBL/GenBank/DDBJ databases">
        <title>Genome based classification of Actinospica acidithermotolerans sp. nov., an actinobacterium isolated from an Indonesian hot spring.</title>
        <authorList>
            <person name="Kusuma A.B."/>
            <person name="Putra K.E."/>
            <person name="Nafisah S."/>
            <person name="Loh J."/>
            <person name="Nouioui I."/>
            <person name="Goodfellow M."/>
        </authorList>
    </citation>
    <scope>NUCLEOTIDE SEQUENCE</scope>
    <source>
        <strain evidence="19">MGRD01-02</strain>
    </source>
</reference>
<dbReference type="EC" id="1.3.1.98" evidence="17"/>
<keyword evidence="15 17" id="KW-0961">Cell wall biogenesis/degradation</keyword>
<dbReference type="InterPro" id="IPR036635">
    <property type="entry name" value="MurB_C_sf"/>
</dbReference>